<dbReference type="PROSITE" id="PS00963">
    <property type="entry name" value="RIBOSOMAL_S2_2"/>
    <property type="match status" value="1"/>
</dbReference>
<dbReference type="Gene3D" id="3.40.50.10490">
    <property type="entry name" value="Glucose-6-phosphate isomerase like protein, domain 1"/>
    <property type="match status" value="1"/>
</dbReference>
<organism evidence="6">
    <name type="scientific">Equisetum arvense</name>
    <name type="common">Field horsetail</name>
    <name type="synonym">Common horsetail</name>
    <dbReference type="NCBI Taxonomy" id="3258"/>
    <lineage>
        <taxon>Eukaryota</taxon>
        <taxon>Viridiplantae</taxon>
        <taxon>Streptophyta</taxon>
        <taxon>Embryophyta</taxon>
        <taxon>Tracheophyta</taxon>
        <taxon>Polypodiopsida</taxon>
        <taxon>Equisetidae</taxon>
        <taxon>Equisetales</taxon>
        <taxon>Equisetaceae</taxon>
        <taxon>Equisetum</taxon>
    </lineage>
</organism>
<dbReference type="InterPro" id="IPR023591">
    <property type="entry name" value="Ribosomal_uS2_flav_dom_sf"/>
</dbReference>
<dbReference type="GO" id="GO:0006412">
    <property type="term" value="P:translation"/>
    <property type="evidence" value="ECO:0007669"/>
    <property type="project" value="InterPro"/>
</dbReference>
<gene>
    <name evidence="6" type="primary">rps2</name>
</gene>
<keyword evidence="3 5" id="KW-0687">Ribonucleoprotein</keyword>
<evidence type="ECO:0000256" key="1">
    <source>
        <dbReference type="ARBA" id="ARBA00006242"/>
    </source>
</evidence>
<evidence type="ECO:0000256" key="4">
    <source>
        <dbReference type="ARBA" id="ARBA00035155"/>
    </source>
</evidence>
<dbReference type="RefSeq" id="YP_004021796.1">
    <property type="nucleotide sequence ID" value="NC_014699.1"/>
</dbReference>
<keyword evidence="2 5" id="KW-0689">Ribosomal protein</keyword>
<dbReference type="PANTHER" id="PTHR12534:SF0">
    <property type="entry name" value="SMALL RIBOSOMAL SUBUNIT PROTEIN US2M"/>
    <property type="match status" value="1"/>
</dbReference>
<reference evidence="6" key="1">
    <citation type="journal article" date="2010" name="BMC Evol. Biol.">
        <title>Complete plastome sequences of Equisetum arvense and Isoetes flaccida: implications for phylogeny and plastid genome evolution of early land plant lineages.</title>
        <authorList>
            <person name="Karol K.G."/>
            <person name="Arumuganathan K."/>
            <person name="Boore J.L."/>
            <person name="Duffy A.M."/>
            <person name="Everett K.D."/>
            <person name="Hall J.D."/>
            <person name="Hansen S.K."/>
            <person name="Kuehl J.V."/>
            <person name="Mandoli D.F."/>
            <person name="Mishler B.D."/>
            <person name="Olmstead R.G."/>
            <person name="Renzaglia K.S."/>
            <person name="Wolf P.G."/>
        </authorList>
    </citation>
    <scope>NUCLEOTIDE SEQUENCE [LARGE SCALE GENOMIC DNA]</scope>
</reference>
<dbReference type="EMBL" id="GU191334">
    <property type="protein sequence ID" value="ADA63595.1"/>
    <property type="molecule type" value="Genomic_DNA"/>
</dbReference>
<proteinExistence type="inferred from homology"/>
<dbReference type="PRINTS" id="PR00395">
    <property type="entry name" value="RIBOSOMALS2"/>
</dbReference>
<dbReference type="InterPro" id="IPR005706">
    <property type="entry name" value="Ribosomal_uS2_bac/mit/plastid"/>
</dbReference>
<dbReference type="InterPro" id="IPR001865">
    <property type="entry name" value="Ribosomal_uS2"/>
</dbReference>
<dbReference type="CDD" id="cd01425">
    <property type="entry name" value="RPS2"/>
    <property type="match status" value="1"/>
</dbReference>
<accession>E3T2V7</accession>
<sequence>MQRKTWNIDLEDMMKAGVHFGHQVQKWNPKMAPYIFTQQKGVHILNLTQTARFLSEACDLLFNAANEGKQFMVVGTDQQVSDLVKLAASKARCHYVNQKWLGGMLTNWSTIETRLQEFEELEKKQNLGGLHRFPKREAAVAKKQLSSLQKYLGGIKYMTTLPDIVIIVNQQKELTAIKECRILGIPTICIVDTDCNPDLVDIPIPANDDARSSVRWILNELASAIREGRSNESTS</sequence>
<reference evidence="7" key="2">
    <citation type="journal article" date="2014" name="PLoS ONE">
        <title>Chloroplast Genome Differences between Asian and American Equisetum arvense (Equisetaceae) and the Origin of the Hypervariable trnY-trnE Intergenic Spacer.</title>
        <authorList>
            <person name="Kim H.T."/>
            <person name="Kim K.J."/>
        </authorList>
    </citation>
    <scope>NUCLEOTIDE SEQUENCE</scope>
</reference>
<dbReference type="SUPFAM" id="SSF52313">
    <property type="entry name" value="Ribosomal protein S2"/>
    <property type="match status" value="1"/>
</dbReference>
<keyword evidence="6" id="KW-0934">Plastid</keyword>
<dbReference type="EMBL" id="JN968380">
    <property type="protein sequence ID" value="AEV58328.1"/>
    <property type="molecule type" value="Genomic_DNA"/>
</dbReference>
<dbReference type="NCBIfam" id="TIGR01011">
    <property type="entry name" value="rpsB_bact"/>
    <property type="match status" value="1"/>
</dbReference>
<dbReference type="GeneID" id="9978505"/>
<dbReference type="GO" id="GO:0005763">
    <property type="term" value="C:mitochondrial small ribosomal subunit"/>
    <property type="evidence" value="ECO:0007669"/>
    <property type="project" value="TreeGrafter"/>
</dbReference>
<evidence type="ECO:0000313" key="7">
    <source>
        <dbReference type="EMBL" id="AEV58328.1"/>
    </source>
</evidence>
<dbReference type="PROSITE" id="PS00962">
    <property type="entry name" value="RIBOSOMAL_S2_1"/>
    <property type="match status" value="1"/>
</dbReference>
<name>E3T2V7_EQUAR</name>
<keyword evidence="6" id="KW-0150">Chloroplast</keyword>
<comment type="similarity">
    <text evidence="1 5">Belongs to the universal ribosomal protein uS2 family.</text>
</comment>
<dbReference type="InterPro" id="IPR018130">
    <property type="entry name" value="Ribosomal_uS2_CS"/>
</dbReference>
<geneLocation type="plastid" evidence="6"/>
<evidence type="ECO:0000256" key="2">
    <source>
        <dbReference type="ARBA" id="ARBA00022980"/>
    </source>
</evidence>
<dbReference type="Gene3D" id="1.10.287.610">
    <property type="entry name" value="Helix hairpin bin"/>
    <property type="match status" value="1"/>
</dbReference>
<evidence type="ECO:0000256" key="3">
    <source>
        <dbReference type="ARBA" id="ARBA00023274"/>
    </source>
</evidence>
<dbReference type="PANTHER" id="PTHR12534">
    <property type="entry name" value="30S RIBOSOMAL PROTEIN S2 PROKARYOTIC AND ORGANELLAR"/>
    <property type="match status" value="1"/>
</dbReference>
<dbReference type="GO" id="GO:0003735">
    <property type="term" value="F:structural constituent of ribosome"/>
    <property type="evidence" value="ECO:0007669"/>
    <property type="project" value="InterPro"/>
</dbReference>
<dbReference type="FunFam" id="1.10.287.610:FF:000001">
    <property type="entry name" value="30S ribosomal protein S2"/>
    <property type="match status" value="1"/>
</dbReference>
<dbReference type="HAMAP" id="MF_00291_B">
    <property type="entry name" value="Ribosomal_uS2_B"/>
    <property type="match status" value="1"/>
</dbReference>
<evidence type="ECO:0000313" key="6">
    <source>
        <dbReference type="EMBL" id="ADA63595.1"/>
    </source>
</evidence>
<protein>
    <recommendedName>
        <fullName evidence="4">Small ribosomal subunit protein uS2c</fullName>
    </recommendedName>
</protein>
<evidence type="ECO:0000256" key="5">
    <source>
        <dbReference type="RuleBase" id="RU003631"/>
    </source>
</evidence>
<dbReference type="AlphaFoldDB" id="E3T2V7"/>
<dbReference type="Pfam" id="PF00318">
    <property type="entry name" value="Ribosomal_S2"/>
    <property type="match status" value="1"/>
</dbReference>